<sequence length="246" mass="27501">MSSLVSSAFLAVLNAAAIHLSVTPPSHASPAEQEKFKSNKKPSDGLSFVQLNLGFMRTINAGFCLCNLYMLLATIYPALLPSSVVRTIFAPNFATTLPTAAIFTPSNTYIYGSFVLYFGAYIRLITYRALGRFFTFELSVKDEHKLITTGPYAVVRHPAYFGAIFVCIGLVTVHLFSPGTWWVECGLWSTWYGKVFGVLWAANLSLIQVQLLARVPKEDHVLRQVFGEQWNEWAQKTPYAVIPFVW</sequence>
<dbReference type="STRING" id="92696.A0A4R0RBX6"/>
<evidence type="ECO:0000313" key="8">
    <source>
        <dbReference type="Proteomes" id="UP000292702"/>
    </source>
</evidence>
<feature type="transmembrane region" description="Helical" evidence="5">
    <location>
        <begin position="109"/>
        <end position="126"/>
    </location>
</feature>
<dbReference type="OrthoDB" id="422086at2759"/>
<keyword evidence="5" id="KW-0949">S-adenosyl-L-methionine</keyword>
<evidence type="ECO:0000256" key="3">
    <source>
        <dbReference type="ARBA" id="ARBA00022989"/>
    </source>
</evidence>
<dbReference type="Pfam" id="PF04140">
    <property type="entry name" value="ICMT"/>
    <property type="match status" value="1"/>
</dbReference>
<keyword evidence="5" id="KW-0489">Methyltransferase</keyword>
<evidence type="ECO:0000256" key="4">
    <source>
        <dbReference type="ARBA" id="ARBA00023136"/>
    </source>
</evidence>
<dbReference type="GO" id="GO:0004671">
    <property type="term" value="F:protein C-terminal S-isoprenylcysteine carboxyl O-methyltransferase activity"/>
    <property type="evidence" value="ECO:0007669"/>
    <property type="project" value="UniProtKB-EC"/>
</dbReference>
<keyword evidence="8" id="KW-1185">Reference proteome</keyword>
<protein>
    <recommendedName>
        <fullName evidence="5">Protein-S-isoprenylcysteine O-methyltransferase</fullName>
        <ecNumber evidence="5">2.1.1.100</ecNumber>
    </recommendedName>
</protein>
<comment type="caution">
    <text evidence="7">The sequence shown here is derived from an EMBL/GenBank/DDBJ whole genome shotgun (WGS) entry which is preliminary data.</text>
</comment>
<comment type="catalytic activity">
    <reaction evidence="5">
        <text>[protein]-C-terminal S-[(2E,6E)-farnesyl]-L-cysteine + S-adenosyl-L-methionine = [protein]-C-terminal S-[(2E,6E)-farnesyl]-L-cysteine methyl ester + S-adenosyl-L-homocysteine</text>
        <dbReference type="Rhea" id="RHEA:21672"/>
        <dbReference type="Rhea" id="RHEA-COMP:12125"/>
        <dbReference type="Rhea" id="RHEA-COMP:12126"/>
        <dbReference type="ChEBI" id="CHEBI:57856"/>
        <dbReference type="ChEBI" id="CHEBI:59789"/>
        <dbReference type="ChEBI" id="CHEBI:90510"/>
        <dbReference type="ChEBI" id="CHEBI:90511"/>
        <dbReference type="EC" id="2.1.1.100"/>
    </reaction>
</comment>
<dbReference type="GO" id="GO:0032259">
    <property type="term" value="P:methylation"/>
    <property type="evidence" value="ECO:0007669"/>
    <property type="project" value="UniProtKB-KW"/>
</dbReference>
<evidence type="ECO:0000256" key="2">
    <source>
        <dbReference type="ARBA" id="ARBA00022692"/>
    </source>
</evidence>
<feature type="chain" id="PRO_5020798384" description="Protein-S-isoprenylcysteine O-methyltransferase" evidence="6">
    <location>
        <begin position="29"/>
        <end position="246"/>
    </location>
</feature>
<dbReference type="PANTHER" id="PTHR12714">
    <property type="entry name" value="PROTEIN-S ISOPRENYLCYSTEINE O-METHYLTRANSFERASE"/>
    <property type="match status" value="1"/>
</dbReference>
<dbReference type="GO" id="GO:0005789">
    <property type="term" value="C:endoplasmic reticulum membrane"/>
    <property type="evidence" value="ECO:0007669"/>
    <property type="project" value="UniProtKB-SubCell"/>
</dbReference>
<dbReference type="Gene3D" id="1.20.120.1630">
    <property type="match status" value="1"/>
</dbReference>
<accession>A0A4R0RBX6</accession>
<organism evidence="7 8">
    <name type="scientific">Steccherinum ochraceum</name>
    <dbReference type="NCBI Taxonomy" id="92696"/>
    <lineage>
        <taxon>Eukaryota</taxon>
        <taxon>Fungi</taxon>
        <taxon>Dikarya</taxon>
        <taxon>Basidiomycota</taxon>
        <taxon>Agaricomycotina</taxon>
        <taxon>Agaricomycetes</taxon>
        <taxon>Polyporales</taxon>
        <taxon>Steccherinaceae</taxon>
        <taxon>Steccherinum</taxon>
    </lineage>
</organism>
<feature type="signal peptide" evidence="6">
    <location>
        <begin position="1"/>
        <end position="28"/>
    </location>
</feature>
<evidence type="ECO:0000256" key="1">
    <source>
        <dbReference type="ARBA" id="ARBA00004141"/>
    </source>
</evidence>
<feature type="transmembrane region" description="Helical" evidence="5">
    <location>
        <begin position="55"/>
        <end position="76"/>
    </location>
</feature>
<keyword evidence="2 5" id="KW-0812">Transmembrane</keyword>
<keyword evidence="6" id="KW-0732">Signal</keyword>
<keyword evidence="3 5" id="KW-1133">Transmembrane helix</keyword>
<evidence type="ECO:0000313" key="7">
    <source>
        <dbReference type="EMBL" id="TCD65530.1"/>
    </source>
</evidence>
<dbReference type="InterPro" id="IPR007269">
    <property type="entry name" value="ICMT_MeTrfase"/>
</dbReference>
<dbReference type="PANTHER" id="PTHR12714:SF9">
    <property type="entry name" value="PROTEIN-S-ISOPRENYLCYSTEINE O-METHYLTRANSFERASE"/>
    <property type="match status" value="1"/>
</dbReference>
<evidence type="ECO:0000256" key="5">
    <source>
        <dbReference type="RuleBase" id="RU362022"/>
    </source>
</evidence>
<dbReference type="Proteomes" id="UP000292702">
    <property type="component" value="Unassembled WGS sequence"/>
</dbReference>
<feature type="transmembrane region" description="Helical" evidence="5">
    <location>
        <begin position="159"/>
        <end position="183"/>
    </location>
</feature>
<comment type="similarity">
    <text evidence="5">Belongs to the class VI-like SAM-binding methyltransferase superfamily. Isoprenylcysteine carboxyl methyltransferase family.</text>
</comment>
<dbReference type="EC" id="2.1.1.100" evidence="5"/>
<comment type="subcellular location">
    <subcellularLocation>
        <location evidence="5">Endoplasmic reticulum membrane</location>
        <topology evidence="5">Multi-pass membrane protein</topology>
    </subcellularLocation>
    <subcellularLocation>
        <location evidence="1">Membrane</location>
        <topology evidence="1">Multi-pass membrane protein</topology>
    </subcellularLocation>
</comment>
<dbReference type="EMBL" id="RWJN01000176">
    <property type="protein sequence ID" value="TCD65530.1"/>
    <property type="molecule type" value="Genomic_DNA"/>
</dbReference>
<keyword evidence="5" id="KW-0808">Transferase</keyword>
<dbReference type="AlphaFoldDB" id="A0A4R0RBX6"/>
<proteinExistence type="inferred from homology"/>
<name>A0A4R0RBX6_9APHY</name>
<gene>
    <name evidence="7" type="ORF">EIP91_002539</name>
</gene>
<feature type="transmembrane region" description="Helical" evidence="5">
    <location>
        <begin position="195"/>
        <end position="213"/>
    </location>
</feature>
<reference evidence="7 8" key="1">
    <citation type="submission" date="2018-11" db="EMBL/GenBank/DDBJ databases">
        <title>Genome assembly of Steccherinum ochraceum LE-BIN_3174, the white-rot fungus of the Steccherinaceae family (The Residual Polyporoid clade, Polyporales, Basidiomycota).</title>
        <authorList>
            <person name="Fedorova T.V."/>
            <person name="Glazunova O.A."/>
            <person name="Landesman E.O."/>
            <person name="Moiseenko K.V."/>
            <person name="Psurtseva N.V."/>
            <person name="Savinova O.S."/>
            <person name="Shakhova N.V."/>
            <person name="Tyazhelova T.V."/>
            <person name="Vasina D.V."/>
        </authorList>
    </citation>
    <scope>NUCLEOTIDE SEQUENCE [LARGE SCALE GENOMIC DNA]</scope>
    <source>
        <strain evidence="7 8">LE-BIN_3174</strain>
    </source>
</reference>
<evidence type="ECO:0000256" key="6">
    <source>
        <dbReference type="SAM" id="SignalP"/>
    </source>
</evidence>
<keyword evidence="4 5" id="KW-0472">Membrane</keyword>
<keyword evidence="5" id="KW-0256">Endoplasmic reticulum</keyword>